<evidence type="ECO:0000256" key="5">
    <source>
        <dbReference type="SAM" id="MobiDB-lite"/>
    </source>
</evidence>
<dbReference type="PROSITE" id="PS50110">
    <property type="entry name" value="RESPONSE_REGULATORY"/>
    <property type="match status" value="1"/>
</dbReference>
<dbReference type="CDD" id="cd17584">
    <property type="entry name" value="REC_typeB_ARR-like"/>
    <property type="match status" value="1"/>
</dbReference>
<evidence type="ECO:0000313" key="7">
    <source>
        <dbReference type="EMBL" id="KAK7381082.1"/>
    </source>
</evidence>
<dbReference type="Pfam" id="PF00072">
    <property type="entry name" value="Response_reg"/>
    <property type="match status" value="1"/>
</dbReference>
<dbReference type="InterPro" id="IPR045279">
    <property type="entry name" value="ARR-like"/>
</dbReference>
<feature type="region of interest" description="Disordered" evidence="5">
    <location>
        <begin position="166"/>
        <end position="188"/>
    </location>
</feature>
<comment type="caution">
    <text evidence="4">Lacks conserved residue(s) required for the propagation of feature annotation.</text>
</comment>
<dbReference type="PANTHER" id="PTHR43874">
    <property type="entry name" value="TWO-COMPONENT RESPONSE REGULATOR"/>
    <property type="match status" value="1"/>
</dbReference>
<protein>
    <recommendedName>
        <fullName evidence="6">Response regulatory domain-containing protein</fullName>
    </recommendedName>
</protein>
<keyword evidence="1" id="KW-0902">Two-component regulatory system</keyword>
<evidence type="ECO:0000313" key="8">
    <source>
        <dbReference type="Proteomes" id="UP001386955"/>
    </source>
</evidence>
<dbReference type="Gene3D" id="3.40.50.2300">
    <property type="match status" value="1"/>
</dbReference>
<name>A0AAN9P1G4_PSOTE</name>
<dbReference type="InterPro" id="IPR001789">
    <property type="entry name" value="Sig_transdc_resp-reg_receiver"/>
</dbReference>
<keyword evidence="3" id="KW-0804">Transcription</keyword>
<dbReference type="SMART" id="SM00448">
    <property type="entry name" value="REC"/>
    <property type="match status" value="1"/>
</dbReference>
<dbReference type="GO" id="GO:0000160">
    <property type="term" value="P:phosphorelay signal transduction system"/>
    <property type="evidence" value="ECO:0007669"/>
    <property type="project" value="UniProtKB-KW"/>
</dbReference>
<evidence type="ECO:0000256" key="3">
    <source>
        <dbReference type="ARBA" id="ARBA00023163"/>
    </source>
</evidence>
<evidence type="ECO:0000256" key="1">
    <source>
        <dbReference type="ARBA" id="ARBA00023012"/>
    </source>
</evidence>
<proteinExistence type="predicted"/>
<evidence type="ECO:0000259" key="6">
    <source>
        <dbReference type="PROSITE" id="PS50110"/>
    </source>
</evidence>
<gene>
    <name evidence="7" type="ORF">VNO78_33606</name>
</gene>
<keyword evidence="8" id="KW-1185">Reference proteome</keyword>
<comment type="caution">
    <text evidence="7">The sequence shown here is derived from an EMBL/GenBank/DDBJ whole genome shotgun (WGS) entry which is preliminary data.</text>
</comment>
<accession>A0AAN9P1G4</accession>
<dbReference type="AlphaFoldDB" id="A0AAN9P1G4"/>
<keyword evidence="2" id="KW-0805">Transcription regulation</keyword>
<dbReference type="InterPro" id="IPR011006">
    <property type="entry name" value="CheY-like_superfamily"/>
</dbReference>
<dbReference type="SUPFAM" id="SSF52172">
    <property type="entry name" value="CheY-like"/>
    <property type="match status" value="1"/>
</dbReference>
<feature type="domain" description="Response regulatory" evidence="6">
    <location>
        <begin position="19"/>
        <end position="134"/>
    </location>
</feature>
<sequence>MTKFFAEENVSFQWPAGLRVLAVDYDPTILQIIKQMCFQCQYRVVTFSEVSLALNYVWENKGCIDVILTEVHMPNKDGYAFFHDVTKEINVPVIMMSFDGATSVVMKAINQGACDYWIKPLHENQFRLMWKYVTRKLSGQNKIPKKDNSEFASFSVFDAMVRDKKNNSSNSNKYEVDGEPKASLAPPAKKPRLKWSHELHHQFVKKFRNELKRSKNAVELQQMKISYENSVEFNDIEALNSDAFSNLFNELSVILHGN</sequence>
<dbReference type="Proteomes" id="UP001386955">
    <property type="component" value="Unassembled WGS sequence"/>
</dbReference>
<dbReference type="PANTHER" id="PTHR43874:SF206">
    <property type="entry name" value="RESPONSE REGULATOR RECEIVER DOMAIN PROTEIN"/>
    <property type="match status" value="1"/>
</dbReference>
<reference evidence="7 8" key="1">
    <citation type="submission" date="2024-01" db="EMBL/GenBank/DDBJ databases">
        <title>The genomes of 5 underutilized Papilionoideae crops provide insights into root nodulation and disease resistanc.</title>
        <authorList>
            <person name="Jiang F."/>
        </authorList>
    </citation>
    <scope>NUCLEOTIDE SEQUENCE [LARGE SCALE GENOMIC DNA]</scope>
    <source>
        <strain evidence="7">DUOXIRENSHENG_FW03</strain>
        <tissue evidence="7">Leaves</tissue>
    </source>
</reference>
<evidence type="ECO:0000256" key="4">
    <source>
        <dbReference type="PROSITE-ProRule" id="PRU00169"/>
    </source>
</evidence>
<evidence type="ECO:0000256" key="2">
    <source>
        <dbReference type="ARBA" id="ARBA00023015"/>
    </source>
</evidence>
<dbReference type="GO" id="GO:0009736">
    <property type="term" value="P:cytokinin-activated signaling pathway"/>
    <property type="evidence" value="ECO:0007669"/>
    <property type="project" value="InterPro"/>
</dbReference>
<organism evidence="7 8">
    <name type="scientific">Psophocarpus tetragonolobus</name>
    <name type="common">Winged bean</name>
    <name type="synonym">Dolichos tetragonolobus</name>
    <dbReference type="NCBI Taxonomy" id="3891"/>
    <lineage>
        <taxon>Eukaryota</taxon>
        <taxon>Viridiplantae</taxon>
        <taxon>Streptophyta</taxon>
        <taxon>Embryophyta</taxon>
        <taxon>Tracheophyta</taxon>
        <taxon>Spermatophyta</taxon>
        <taxon>Magnoliopsida</taxon>
        <taxon>eudicotyledons</taxon>
        <taxon>Gunneridae</taxon>
        <taxon>Pentapetalae</taxon>
        <taxon>rosids</taxon>
        <taxon>fabids</taxon>
        <taxon>Fabales</taxon>
        <taxon>Fabaceae</taxon>
        <taxon>Papilionoideae</taxon>
        <taxon>50 kb inversion clade</taxon>
        <taxon>NPAAA clade</taxon>
        <taxon>indigoferoid/millettioid clade</taxon>
        <taxon>Phaseoleae</taxon>
        <taxon>Psophocarpus</taxon>
    </lineage>
</organism>
<dbReference type="EMBL" id="JAYMYS010000009">
    <property type="protein sequence ID" value="KAK7381082.1"/>
    <property type="molecule type" value="Genomic_DNA"/>
</dbReference>